<keyword evidence="1" id="KW-0812">Transmembrane</keyword>
<dbReference type="Pfam" id="PF11915">
    <property type="entry name" value="DUF3433"/>
    <property type="match status" value="2"/>
</dbReference>
<proteinExistence type="predicted"/>
<feature type="transmembrane region" description="Helical" evidence="1">
    <location>
        <begin position="538"/>
        <end position="560"/>
    </location>
</feature>
<sequence length="1245" mass="138764">MTSAWDRMAERVSENAAIEPLVVEPLVVEKKSRAWSRRMTSDKTKSFQAIKSVAPEDDSNVGWKPLSLSTPILSAVIALTLLLAAAIETLAQRSKAQGGLAMSPSLEEIPTYARLCYLYVPTTIAVLYSIIWSWIDLDAKRMQPWFELSKPGGATGENSLFMDYQYDFVATVPFKSARKRHWPVFCAGTAMVMVFWLLTPLQSALMGLDTVTHTKSATISTRSQLRPLLEQEALLSPDVLNTGYAIGWLNQPYAPFTTSEFALLPFYLEDDPAPDTVATNWTAETTKLSTELSCWPAEMEQSGPRGRASFNFLNGQGCNATVSFSANANYSMLYIGYSSSAFSDYSLAGPECPKTENSTHQFLALWATPVPVSGSTTPDFNITALYCQPLYYKQKVLVTVESSSLEPINDSIQVLSPRELLTAEEFNTTAFEYLLANGMPQDLIVKDFPSNNVVEQTPRLNGTGLTRPVSNMVGFALAGRELPTTDYSNPDTLAEVYFDAHQHLFSVAVNDLLTNSTQVANRTVSVEFSLHGIIVSRVFATTVECLLGVVAVFTALVLWFTRKALSNLPMNPSTLGRHVDIFRDSPELLQAFRPMDKADEKLLLEEFRNDEFRLSYDRYSQNTRATIYKTQADLHRSIERAETLQKSDYDPVKPWVLRRWTGSVFIVVLMSGIAGLSFLKLQEKKLNGLQRPSENFEVLQLLENYIPTIFATLIEPVWVLLNRMLCVLQPFKSLWEGKARPSVSIDATYTSIPPQLTLFRALKSRHFTLALVCTMALLANVLAIGLGSLFDEAPMTATYAEVLQPAFAPRFDNNSVYDFGTFLFDNLVTTTQYQDHMYVAMANMTSGTTLPPWVSTEYFFQRYELPNAKENPVGDTHSLNTRGFSVNANCTPTSTFELPTNLTVSITPPGNTSCASLIDTAIVQIRESTNNRSSGVSAIEYGKTLTSGNGPGICDLPLTLGWARSPKAEDINGTVDGSFLVCYPIFQTAMFNLTVDSSGYVLSYQETSDIKATLGYSQSKEHTDIMSEHFNHQWKAISEWHNDTLANDWMNSFILFSTQSRTFLDPEAPVPDPEKLAPVVEDIYRRLYVIFLSLNEHLFERSEGVKSITAIRNTKEIRIYMENASFIITMVVLGLNTLVAVIFYIRAVTFVLPRMPTTLGSILAYVASSRLAGPTWKQTPGQAYRTFSFGKFVGVDGDTHIGVETDPYVGPISLSSTKGKDQPQQSRGRLLFWRKNRINKRGSWI</sequence>
<dbReference type="AlphaFoldDB" id="A0A9P9FNS7"/>
<evidence type="ECO:0000313" key="3">
    <source>
        <dbReference type="Proteomes" id="UP000738349"/>
    </source>
</evidence>
<gene>
    <name evidence="2" type="ORF">EDB81DRAFT_268224</name>
</gene>
<feature type="transmembrane region" description="Helical" evidence="1">
    <location>
        <begin position="72"/>
        <end position="91"/>
    </location>
</feature>
<dbReference type="PANTHER" id="PTHR37544:SF3">
    <property type="entry name" value="SPRAY"/>
    <property type="match status" value="1"/>
</dbReference>
<keyword evidence="3" id="KW-1185">Reference proteome</keyword>
<accession>A0A9P9FNS7</accession>
<dbReference type="InterPro" id="IPR021840">
    <property type="entry name" value="DUF3433"/>
</dbReference>
<feature type="transmembrane region" description="Helical" evidence="1">
    <location>
        <begin position="1124"/>
        <end position="1145"/>
    </location>
</feature>
<dbReference type="PANTHER" id="PTHR37544">
    <property type="entry name" value="SPRAY-RELATED"/>
    <property type="match status" value="1"/>
</dbReference>
<dbReference type="EMBL" id="JAGMUV010000003">
    <property type="protein sequence ID" value="KAH7165948.1"/>
    <property type="molecule type" value="Genomic_DNA"/>
</dbReference>
<dbReference type="OrthoDB" id="3248909at2759"/>
<feature type="transmembrane region" description="Helical" evidence="1">
    <location>
        <begin position="767"/>
        <end position="790"/>
    </location>
</feature>
<protein>
    <submittedName>
        <fullName evidence="2">Uncharacterized protein</fullName>
    </submittedName>
</protein>
<evidence type="ECO:0000256" key="1">
    <source>
        <dbReference type="SAM" id="Phobius"/>
    </source>
</evidence>
<feature type="transmembrane region" description="Helical" evidence="1">
    <location>
        <begin position="181"/>
        <end position="198"/>
    </location>
</feature>
<name>A0A9P9FNS7_9HYPO</name>
<keyword evidence="1" id="KW-0472">Membrane</keyword>
<reference evidence="2" key="1">
    <citation type="journal article" date="2021" name="Nat. Commun.">
        <title>Genetic determinants of endophytism in the Arabidopsis root mycobiome.</title>
        <authorList>
            <person name="Mesny F."/>
            <person name="Miyauchi S."/>
            <person name="Thiergart T."/>
            <person name="Pickel B."/>
            <person name="Atanasova L."/>
            <person name="Karlsson M."/>
            <person name="Huettel B."/>
            <person name="Barry K.W."/>
            <person name="Haridas S."/>
            <person name="Chen C."/>
            <person name="Bauer D."/>
            <person name="Andreopoulos W."/>
            <person name="Pangilinan J."/>
            <person name="LaButti K."/>
            <person name="Riley R."/>
            <person name="Lipzen A."/>
            <person name="Clum A."/>
            <person name="Drula E."/>
            <person name="Henrissat B."/>
            <person name="Kohler A."/>
            <person name="Grigoriev I.V."/>
            <person name="Martin F.M."/>
            <person name="Hacquard S."/>
        </authorList>
    </citation>
    <scope>NUCLEOTIDE SEQUENCE</scope>
    <source>
        <strain evidence="2">MPI-CAGE-AT-0147</strain>
    </source>
</reference>
<comment type="caution">
    <text evidence="2">The sequence shown here is derived from an EMBL/GenBank/DDBJ whole genome shotgun (WGS) entry which is preliminary data.</text>
</comment>
<keyword evidence="1" id="KW-1133">Transmembrane helix</keyword>
<evidence type="ECO:0000313" key="2">
    <source>
        <dbReference type="EMBL" id="KAH7165948.1"/>
    </source>
</evidence>
<dbReference type="Proteomes" id="UP000738349">
    <property type="component" value="Unassembled WGS sequence"/>
</dbReference>
<organism evidence="2 3">
    <name type="scientific">Dactylonectria macrodidyma</name>
    <dbReference type="NCBI Taxonomy" id="307937"/>
    <lineage>
        <taxon>Eukaryota</taxon>
        <taxon>Fungi</taxon>
        <taxon>Dikarya</taxon>
        <taxon>Ascomycota</taxon>
        <taxon>Pezizomycotina</taxon>
        <taxon>Sordariomycetes</taxon>
        <taxon>Hypocreomycetidae</taxon>
        <taxon>Hypocreales</taxon>
        <taxon>Nectriaceae</taxon>
        <taxon>Dactylonectria</taxon>
    </lineage>
</organism>
<feature type="transmembrane region" description="Helical" evidence="1">
    <location>
        <begin position="660"/>
        <end position="681"/>
    </location>
</feature>
<feature type="transmembrane region" description="Helical" evidence="1">
    <location>
        <begin position="112"/>
        <end position="135"/>
    </location>
</feature>